<dbReference type="InterPro" id="IPR000515">
    <property type="entry name" value="MetI-like"/>
</dbReference>
<gene>
    <name evidence="9" type="ORF">A8806_103271</name>
</gene>
<evidence type="ECO:0000256" key="7">
    <source>
        <dbReference type="RuleBase" id="RU363032"/>
    </source>
</evidence>
<evidence type="ECO:0000256" key="3">
    <source>
        <dbReference type="ARBA" id="ARBA00022475"/>
    </source>
</evidence>
<dbReference type="SUPFAM" id="SSF161098">
    <property type="entry name" value="MetI-like"/>
    <property type="match status" value="1"/>
</dbReference>
<keyword evidence="3" id="KW-1003">Cell membrane</keyword>
<dbReference type="Proteomes" id="UP000245845">
    <property type="component" value="Unassembled WGS sequence"/>
</dbReference>
<dbReference type="CDD" id="cd06261">
    <property type="entry name" value="TM_PBP2"/>
    <property type="match status" value="1"/>
</dbReference>
<comment type="caution">
    <text evidence="9">The sequence shown here is derived from an EMBL/GenBank/DDBJ whole genome shotgun (WGS) entry which is preliminary data.</text>
</comment>
<evidence type="ECO:0000313" key="9">
    <source>
        <dbReference type="EMBL" id="PWJ30864.1"/>
    </source>
</evidence>
<dbReference type="OrthoDB" id="152280at2"/>
<dbReference type="PANTHER" id="PTHR30193">
    <property type="entry name" value="ABC TRANSPORTER PERMEASE PROTEIN"/>
    <property type="match status" value="1"/>
</dbReference>
<feature type="domain" description="ABC transmembrane type-1" evidence="8">
    <location>
        <begin position="85"/>
        <end position="299"/>
    </location>
</feature>
<keyword evidence="4 7" id="KW-0812">Transmembrane</keyword>
<dbReference type="RefSeq" id="WP_109730487.1">
    <property type="nucleotide sequence ID" value="NZ_BAAACK010000004.1"/>
</dbReference>
<dbReference type="Gene3D" id="1.10.3720.10">
    <property type="entry name" value="MetI-like"/>
    <property type="match status" value="1"/>
</dbReference>
<dbReference type="GO" id="GO:0005886">
    <property type="term" value="C:plasma membrane"/>
    <property type="evidence" value="ECO:0007669"/>
    <property type="project" value="UniProtKB-SubCell"/>
</dbReference>
<dbReference type="AlphaFoldDB" id="A0A2Y9BBQ6"/>
<comment type="subcellular location">
    <subcellularLocation>
        <location evidence="1 7">Cell membrane</location>
        <topology evidence="1 7">Multi-pass membrane protein</topology>
    </subcellularLocation>
</comment>
<keyword evidence="5 7" id="KW-1133">Transmembrane helix</keyword>
<dbReference type="GO" id="GO:0055085">
    <property type="term" value="P:transmembrane transport"/>
    <property type="evidence" value="ECO:0007669"/>
    <property type="project" value="InterPro"/>
</dbReference>
<dbReference type="PANTHER" id="PTHR30193:SF37">
    <property type="entry name" value="INNER MEMBRANE ABC TRANSPORTER PERMEASE PROTEIN YCJO"/>
    <property type="match status" value="1"/>
</dbReference>
<protein>
    <submittedName>
        <fullName evidence="9">Carbohydrate ABC transporter membrane protein 1 (CUT1 family)</fullName>
    </submittedName>
</protein>
<feature type="transmembrane region" description="Helical" evidence="7">
    <location>
        <begin position="171"/>
        <end position="192"/>
    </location>
</feature>
<organism evidence="9 10">
    <name type="scientific">Faecalicatena orotica</name>
    <dbReference type="NCBI Taxonomy" id="1544"/>
    <lineage>
        <taxon>Bacteria</taxon>
        <taxon>Bacillati</taxon>
        <taxon>Bacillota</taxon>
        <taxon>Clostridia</taxon>
        <taxon>Lachnospirales</taxon>
        <taxon>Lachnospiraceae</taxon>
        <taxon>Faecalicatena</taxon>
    </lineage>
</organism>
<dbReference type="InterPro" id="IPR035906">
    <property type="entry name" value="MetI-like_sf"/>
</dbReference>
<feature type="transmembrane region" description="Helical" evidence="7">
    <location>
        <begin position="285"/>
        <end position="303"/>
    </location>
</feature>
<name>A0A2Y9BBQ6_9FIRM</name>
<feature type="transmembrane region" description="Helical" evidence="7">
    <location>
        <begin position="20"/>
        <end position="41"/>
    </location>
</feature>
<evidence type="ECO:0000256" key="4">
    <source>
        <dbReference type="ARBA" id="ARBA00022692"/>
    </source>
</evidence>
<dbReference type="PROSITE" id="PS50928">
    <property type="entry name" value="ABC_TM1"/>
    <property type="match status" value="1"/>
</dbReference>
<evidence type="ECO:0000256" key="5">
    <source>
        <dbReference type="ARBA" id="ARBA00022989"/>
    </source>
</evidence>
<keyword evidence="6 7" id="KW-0472">Membrane</keyword>
<keyword evidence="2 7" id="KW-0813">Transport</keyword>
<accession>A0A2Y9BBQ6</accession>
<evidence type="ECO:0000256" key="1">
    <source>
        <dbReference type="ARBA" id="ARBA00004651"/>
    </source>
</evidence>
<evidence type="ECO:0000259" key="8">
    <source>
        <dbReference type="PROSITE" id="PS50928"/>
    </source>
</evidence>
<evidence type="ECO:0000313" key="10">
    <source>
        <dbReference type="Proteomes" id="UP000245845"/>
    </source>
</evidence>
<reference evidence="9 10" key="1">
    <citation type="submission" date="2018-05" db="EMBL/GenBank/DDBJ databases">
        <title>The Hungate 1000. A catalogue of reference genomes from the rumen microbiome.</title>
        <authorList>
            <person name="Kelly W."/>
        </authorList>
    </citation>
    <scope>NUCLEOTIDE SEQUENCE [LARGE SCALE GENOMIC DNA]</scope>
    <source>
        <strain evidence="9 10">NLAE-zl-C242</strain>
    </source>
</reference>
<comment type="similarity">
    <text evidence="7">Belongs to the binding-protein-dependent transport system permease family.</text>
</comment>
<evidence type="ECO:0000256" key="6">
    <source>
        <dbReference type="ARBA" id="ARBA00023136"/>
    </source>
</evidence>
<dbReference type="InterPro" id="IPR051393">
    <property type="entry name" value="ABC_transporter_permease"/>
</dbReference>
<feature type="transmembrane region" description="Helical" evidence="7">
    <location>
        <begin position="123"/>
        <end position="143"/>
    </location>
</feature>
<proteinExistence type="inferred from homology"/>
<keyword evidence="10" id="KW-1185">Reference proteome</keyword>
<feature type="transmembrane region" description="Helical" evidence="7">
    <location>
        <begin position="224"/>
        <end position="244"/>
    </location>
</feature>
<sequence>MNASDTYRTKKKIFSKKNGFILAFLLPGIILFCAIYAYPLIEIFVTSFTKWNYKNFLHPEFLGWGHLFDNYIKLFTIDRNFQVALVNSIKWVILTMAVQIPFTVLVALVLSGKPRGWKFTRNAFIIPNIISTAAIGLIFLNIYSPSRGIITEICNWFSPGSNVSVLANETYAFWGVTFAFILFGGSSCLLLITQIFSIDSSIYEAAKVDGASTLQTNLKITLPLMRPMIGTVSVMAANYGLLLYNEIALITQGGPDNATYSLSYYIYKTALGSTKLNFARGNTAGVIQFLLGLLLVGMINKAFRTNQSE</sequence>
<dbReference type="EMBL" id="QGDL01000003">
    <property type="protein sequence ID" value="PWJ30864.1"/>
    <property type="molecule type" value="Genomic_DNA"/>
</dbReference>
<feature type="transmembrane region" description="Helical" evidence="7">
    <location>
        <begin position="91"/>
        <end position="111"/>
    </location>
</feature>
<dbReference type="Pfam" id="PF00528">
    <property type="entry name" value="BPD_transp_1"/>
    <property type="match status" value="1"/>
</dbReference>
<evidence type="ECO:0000256" key="2">
    <source>
        <dbReference type="ARBA" id="ARBA00022448"/>
    </source>
</evidence>